<feature type="domain" description="Pyrroline-5-carboxylate reductase dimerisation" evidence="11">
    <location>
        <begin position="171"/>
        <end position="275"/>
    </location>
</feature>
<evidence type="ECO:0000313" key="13">
    <source>
        <dbReference type="Proteomes" id="UP000295418"/>
    </source>
</evidence>
<dbReference type="Gene3D" id="3.40.50.720">
    <property type="entry name" value="NAD(P)-binding Rossmann-like Domain"/>
    <property type="match status" value="1"/>
</dbReference>
<dbReference type="Pfam" id="PF03807">
    <property type="entry name" value="F420_oxidored"/>
    <property type="match status" value="1"/>
</dbReference>
<dbReference type="AlphaFoldDB" id="A0A4R4ELM2"/>
<comment type="function">
    <text evidence="5 6">Catalyzes the reduction of 1-pyrroline-5-carboxylate (PCA) to L-proline.</text>
</comment>
<feature type="binding site" evidence="8">
    <location>
        <begin position="13"/>
        <end position="18"/>
    </location>
    <ligand>
        <name>NADP(+)</name>
        <dbReference type="ChEBI" id="CHEBI:58349"/>
    </ligand>
</feature>
<evidence type="ECO:0000256" key="5">
    <source>
        <dbReference type="ARBA" id="ARBA00058118"/>
    </source>
</evidence>
<evidence type="ECO:0000256" key="9">
    <source>
        <dbReference type="RuleBase" id="RU003903"/>
    </source>
</evidence>
<dbReference type="NCBIfam" id="TIGR00112">
    <property type="entry name" value="proC"/>
    <property type="match status" value="1"/>
</dbReference>
<comment type="catalytic activity">
    <reaction evidence="6">
        <text>L-proline + NAD(+) = (S)-1-pyrroline-5-carboxylate + NADH + 2 H(+)</text>
        <dbReference type="Rhea" id="RHEA:14105"/>
        <dbReference type="ChEBI" id="CHEBI:15378"/>
        <dbReference type="ChEBI" id="CHEBI:17388"/>
        <dbReference type="ChEBI" id="CHEBI:57540"/>
        <dbReference type="ChEBI" id="CHEBI:57945"/>
        <dbReference type="ChEBI" id="CHEBI:60039"/>
        <dbReference type="EC" id="1.5.1.2"/>
    </reaction>
</comment>
<dbReference type="PIRSF" id="PIRSF000193">
    <property type="entry name" value="Pyrrol-5-carb_rd"/>
    <property type="match status" value="1"/>
</dbReference>
<feature type="domain" description="Pyrroline-5-carboxylate reductase catalytic N-terminal" evidence="10">
    <location>
        <begin position="9"/>
        <end position="108"/>
    </location>
</feature>
<name>A0A4R4ELM2_9BACL</name>
<dbReference type="SUPFAM" id="SSF48179">
    <property type="entry name" value="6-phosphogluconate dehydrogenase C-terminal domain-like"/>
    <property type="match status" value="1"/>
</dbReference>
<dbReference type="InterPro" id="IPR029036">
    <property type="entry name" value="P5CR_dimer"/>
</dbReference>
<feature type="binding site" evidence="8">
    <location>
        <begin position="79"/>
        <end position="82"/>
    </location>
    <ligand>
        <name>NADP(+)</name>
        <dbReference type="ChEBI" id="CHEBI:58349"/>
    </ligand>
</feature>
<evidence type="ECO:0000256" key="6">
    <source>
        <dbReference type="HAMAP-Rule" id="MF_01925"/>
    </source>
</evidence>
<sequence>MITNLRDARIAIIGAGSMSEALIRGLIRHNIALPHMVFVMNQSNQDRLQELHRRYRVAIPAVEADKAGMIREAHILVLAMKPKDIANSLANIKPLLNPKQLIISVVAGVKIQTIEALLERSLPIVRSMPNTSATIGLGATGISFSSQVSEQQKEIASDIFESIGVVTTVDEAELDIVTGLSGSGPAYVYYLMEALVKAGMNGGLSQEAATALTMQTLIGAANMVKETGESPDVLRHKVTSPGGTTNAAIEVLNQYQFSEGIQHAIARATERSKEMGEEIVKSMNLK</sequence>
<keyword evidence="6 9" id="KW-0028">Amino-acid biosynthesis</keyword>
<dbReference type="FunFam" id="1.10.3730.10:FF:000001">
    <property type="entry name" value="Pyrroline-5-carboxylate reductase"/>
    <property type="match status" value="1"/>
</dbReference>
<dbReference type="RefSeq" id="WP_132416189.1">
    <property type="nucleotide sequence ID" value="NZ_SKFG01000001.1"/>
</dbReference>
<dbReference type="PROSITE" id="PS00521">
    <property type="entry name" value="P5CR"/>
    <property type="match status" value="1"/>
</dbReference>
<dbReference type="GO" id="GO:0055129">
    <property type="term" value="P:L-proline biosynthetic process"/>
    <property type="evidence" value="ECO:0007669"/>
    <property type="project" value="UniProtKB-UniRule"/>
</dbReference>
<dbReference type="EMBL" id="SKFG01000001">
    <property type="protein sequence ID" value="TCZ81164.1"/>
    <property type="molecule type" value="Genomic_DNA"/>
</dbReference>
<dbReference type="Gene3D" id="1.10.3730.10">
    <property type="entry name" value="ProC C-terminal domain-like"/>
    <property type="match status" value="1"/>
</dbReference>
<dbReference type="UniPathway" id="UPA00098">
    <property type="reaction ID" value="UER00361"/>
</dbReference>
<dbReference type="InterPro" id="IPR000304">
    <property type="entry name" value="Pyrroline-COOH_reductase"/>
</dbReference>
<reference evidence="12 13" key="1">
    <citation type="submission" date="2019-03" db="EMBL/GenBank/DDBJ databases">
        <authorList>
            <person name="Kim M.K.M."/>
        </authorList>
    </citation>
    <scope>NUCLEOTIDE SEQUENCE [LARGE SCALE GENOMIC DNA]</scope>
    <source>
        <strain evidence="12 13">18JY21-1</strain>
    </source>
</reference>
<comment type="pathway">
    <text evidence="6 9">Amino-acid biosynthesis; L-proline biosynthesis; L-proline from L-glutamate 5-semialdehyde: step 1/1.</text>
</comment>
<accession>A0A4R4ELM2</accession>
<dbReference type="GO" id="GO:0004735">
    <property type="term" value="F:pyrroline-5-carboxylate reductase activity"/>
    <property type="evidence" value="ECO:0007669"/>
    <property type="project" value="UniProtKB-UniRule"/>
</dbReference>
<dbReference type="InterPro" id="IPR008927">
    <property type="entry name" value="6-PGluconate_DH-like_C_sf"/>
</dbReference>
<dbReference type="GO" id="GO:0005737">
    <property type="term" value="C:cytoplasm"/>
    <property type="evidence" value="ECO:0007669"/>
    <property type="project" value="UniProtKB-SubCell"/>
</dbReference>
<evidence type="ECO:0000313" key="12">
    <source>
        <dbReference type="EMBL" id="TCZ81164.1"/>
    </source>
</evidence>
<comment type="similarity">
    <text evidence="1 6 9">Belongs to the pyrroline-5-carboxylate reductase family.</text>
</comment>
<keyword evidence="2 6" id="KW-0641">Proline biosynthesis</keyword>
<comment type="caution">
    <text evidence="12">The sequence shown here is derived from an EMBL/GenBank/DDBJ whole genome shotgun (WGS) entry which is preliminary data.</text>
</comment>
<dbReference type="PANTHER" id="PTHR11645:SF49">
    <property type="entry name" value="PYRROLINE-5-CARBOXYLATE REDUCTASE 1"/>
    <property type="match status" value="1"/>
</dbReference>
<organism evidence="12 13">
    <name type="scientific">Paenibacillus albiflavus</name>
    <dbReference type="NCBI Taxonomy" id="2545760"/>
    <lineage>
        <taxon>Bacteria</taxon>
        <taxon>Bacillati</taxon>
        <taxon>Bacillota</taxon>
        <taxon>Bacilli</taxon>
        <taxon>Bacillales</taxon>
        <taxon>Paenibacillaceae</taxon>
        <taxon>Paenibacillus</taxon>
    </lineage>
</organism>
<dbReference type="PANTHER" id="PTHR11645">
    <property type="entry name" value="PYRROLINE-5-CARBOXYLATE REDUCTASE"/>
    <property type="match status" value="1"/>
</dbReference>
<dbReference type="EC" id="1.5.1.2" evidence="6 7"/>
<dbReference type="InterPro" id="IPR036291">
    <property type="entry name" value="NAD(P)-bd_dom_sf"/>
</dbReference>
<keyword evidence="4 6" id="KW-0560">Oxidoreductase</keyword>
<evidence type="ECO:0000256" key="7">
    <source>
        <dbReference type="NCBIfam" id="TIGR00112"/>
    </source>
</evidence>
<dbReference type="InterPro" id="IPR053790">
    <property type="entry name" value="P5CR-like_CS"/>
</dbReference>
<dbReference type="SUPFAM" id="SSF51735">
    <property type="entry name" value="NAD(P)-binding Rossmann-fold domains"/>
    <property type="match status" value="1"/>
</dbReference>
<keyword evidence="6" id="KW-0963">Cytoplasm</keyword>
<protein>
    <recommendedName>
        <fullName evidence="6 7">Pyrroline-5-carboxylate reductase</fullName>
        <shortName evidence="6">P5C reductase</shortName>
        <shortName evidence="6">P5CR</shortName>
        <ecNumber evidence="6 7">1.5.1.2</ecNumber>
    </recommendedName>
    <alternativeName>
        <fullName evidence="6">PCA reductase</fullName>
    </alternativeName>
</protein>
<dbReference type="Pfam" id="PF14748">
    <property type="entry name" value="P5CR_dimer"/>
    <property type="match status" value="1"/>
</dbReference>
<evidence type="ECO:0000256" key="2">
    <source>
        <dbReference type="ARBA" id="ARBA00022650"/>
    </source>
</evidence>
<comment type="catalytic activity">
    <reaction evidence="6 9">
        <text>L-proline + NADP(+) = (S)-1-pyrroline-5-carboxylate + NADPH + 2 H(+)</text>
        <dbReference type="Rhea" id="RHEA:14109"/>
        <dbReference type="ChEBI" id="CHEBI:15378"/>
        <dbReference type="ChEBI" id="CHEBI:17388"/>
        <dbReference type="ChEBI" id="CHEBI:57783"/>
        <dbReference type="ChEBI" id="CHEBI:58349"/>
        <dbReference type="ChEBI" id="CHEBI:60039"/>
        <dbReference type="EC" id="1.5.1.2"/>
    </reaction>
</comment>
<evidence type="ECO:0000256" key="3">
    <source>
        <dbReference type="ARBA" id="ARBA00022857"/>
    </source>
</evidence>
<evidence type="ECO:0000256" key="1">
    <source>
        <dbReference type="ARBA" id="ARBA00005525"/>
    </source>
</evidence>
<proteinExistence type="inferred from homology"/>
<evidence type="ECO:0000256" key="8">
    <source>
        <dbReference type="PIRSR" id="PIRSR000193-1"/>
    </source>
</evidence>
<comment type="subcellular location">
    <subcellularLocation>
        <location evidence="6">Cytoplasm</location>
    </subcellularLocation>
</comment>
<dbReference type="OrthoDB" id="9805754at2"/>
<dbReference type="InterPro" id="IPR028939">
    <property type="entry name" value="P5C_Rdtase_cat_N"/>
</dbReference>
<evidence type="ECO:0000259" key="11">
    <source>
        <dbReference type="Pfam" id="PF14748"/>
    </source>
</evidence>
<keyword evidence="3 6" id="KW-0521">NADP</keyword>
<dbReference type="HAMAP" id="MF_01925">
    <property type="entry name" value="P5C_reductase"/>
    <property type="match status" value="1"/>
</dbReference>
<evidence type="ECO:0000256" key="4">
    <source>
        <dbReference type="ARBA" id="ARBA00023002"/>
    </source>
</evidence>
<keyword evidence="13" id="KW-1185">Reference proteome</keyword>
<evidence type="ECO:0000259" key="10">
    <source>
        <dbReference type="Pfam" id="PF03807"/>
    </source>
</evidence>
<dbReference type="Proteomes" id="UP000295418">
    <property type="component" value="Unassembled WGS sequence"/>
</dbReference>
<gene>
    <name evidence="6" type="primary">proC</name>
    <name evidence="12" type="ORF">E0485_02490</name>
</gene>